<evidence type="ECO:0000256" key="3">
    <source>
        <dbReference type="ARBA" id="ARBA00022450"/>
    </source>
</evidence>
<dbReference type="Gene3D" id="1.10.1200.10">
    <property type="entry name" value="ACP-like"/>
    <property type="match status" value="2"/>
</dbReference>
<dbReference type="GO" id="GO:0072330">
    <property type="term" value="P:monocarboxylic acid biosynthetic process"/>
    <property type="evidence" value="ECO:0007669"/>
    <property type="project" value="UniProtKB-ARBA"/>
</dbReference>
<dbReference type="InterPro" id="IPR036736">
    <property type="entry name" value="ACP-like_sf"/>
</dbReference>
<dbReference type="GO" id="GO:0047527">
    <property type="term" value="F:2,3-dihydroxybenzoate-serine ligase activity"/>
    <property type="evidence" value="ECO:0007669"/>
    <property type="project" value="TreeGrafter"/>
</dbReference>
<dbReference type="SUPFAM" id="SSF56801">
    <property type="entry name" value="Acetyl-CoA synthetase-like"/>
    <property type="match status" value="3"/>
</dbReference>
<dbReference type="InterPro" id="IPR023213">
    <property type="entry name" value="CAT-like_dom_sf"/>
</dbReference>
<dbReference type="Pfam" id="PF00668">
    <property type="entry name" value="Condensation"/>
    <property type="match status" value="3"/>
</dbReference>
<dbReference type="SUPFAM" id="SSF47336">
    <property type="entry name" value="ACP-like"/>
    <property type="match status" value="3"/>
</dbReference>
<feature type="domain" description="Carrier" evidence="6">
    <location>
        <begin position="1767"/>
        <end position="1842"/>
    </location>
</feature>
<dbReference type="GO" id="GO:0009366">
    <property type="term" value="C:enterobactin synthetase complex"/>
    <property type="evidence" value="ECO:0007669"/>
    <property type="project" value="TreeGrafter"/>
</dbReference>
<dbReference type="FunFam" id="3.30.300.30:FF:000010">
    <property type="entry name" value="Enterobactin synthetase component F"/>
    <property type="match status" value="3"/>
</dbReference>
<dbReference type="PROSITE" id="PS00455">
    <property type="entry name" value="AMP_BINDING"/>
    <property type="match status" value="3"/>
</dbReference>
<evidence type="ECO:0000313" key="8">
    <source>
        <dbReference type="Proteomes" id="UP000482800"/>
    </source>
</evidence>
<dbReference type="Gene3D" id="3.30.300.30">
    <property type="match status" value="3"/>
</dbReference>
<reference evidence="7 8" key="1">
    <citation type="submission" date="2020-03" db="EMBL/GenBank/DDBJ databases">
        <title>Whole genome shotgun sequence of Phytohabitans houttuyneae NBRC 108639.</title>
        <authorList>
            <person name="Komaki H."/>
            <person name="Tamura T."/>
        </authorList>
    </citation>
    <scope>NUCLEOTIDE SEQUENCE [LARGE SCALE GENOMIC DNA]</scope>
    <source>
        <strain evidence="7 8">NBRC 108639</strain>
    </source>
</reference>
<dbReference type="GO" id="GO:0009239">
    <property type="term" value="P:enterobactin biosynthetic process"/>
    <property type="evidence" value="ECO:0007669"/>
    <property type="project" value="TreeGrafter"/>
</dbReference>
<dbReference type="InterPro" id="IPR029058">
    <property type="entry name" value="AB_hydrolase_fold"/>
</dbReference>
<evidence type="ECO:0000256" key="5">
    <source>
        <dbReference type="SAM" id="MobiDB-lite"/>
    </source>
</evidence>
<reference evidence="7 8" key="2">
    <citation type="submission" date="2020-03" db="EMBL/GenBank/DDBJ databases">
        <authorList>
            <person name="Ichikawa N."/>
            <person name="Kimura A."/>
            <person name="Kitahashi Y."/>
            <person name="Uohara A."/>
        </authorList>
    </citation>
    <scope>NUCLEOTIDE SEQUENCE [LARGE SCALE GENOMIC DNA]</scope>
    <source>
        <strain evidence="7 8">NBRC 108639</strain>
    </source>
</reference>
<dbReference type="InterPro" id="IPR001242">
    <property type="entry name" value="Condensation_dom"/>
</dbReference>
<evidence type="ECO:0000256" key="2">
    <source>
        <dbReference type="ARBA" id="ARBA00006432"/>
    </source>
</evidence>
<protein>
    <submittedName>
        <fullName evidence="7">Non-ribosomal peptide synthetase</fullName>
    </submittedName>
</protein>
<feature type="region of interest" description="Disordered" evidence="5">
    <location>
        <begin position="3047"/>
        <end position="3074"/>
    </location>
</feature>
<proteinExistence type="inferred from homology"/>
<dbReference type="InterPro" id="IPR001031">
    <property type="entry name" value="Thioesterase"/>
</dbReference>
<keyword evidence="8" id="KW-1185">Reference proteome</keyword>
<dbReference type="CDD" id="cd05930">
    <property type="entry name" value="A_NRPS"/>
    <property type="match status" value="2"/>
</dbReference>
<evidence type="ECO:0000259" key="6">
    <source>
        <dbReference type="PROSITE" id="PS50075"/>
    </source>
</evidence>
<evidence type="ECO:0000256" key="1">
    <source>
        <dbReference type="ARBA" id="ARBA00001957"/>
    </source>
</evidence>
<dbReference type="Gene3D" id="2.30.38.10">
    <property type="entry name" value="Luciferase, Domain 3"/>
    <property type="match status" value="3"/>
</dbReference>
<dbReference type="SMART" id="SM00823">
    <property type="entry name" value="PKS_PP"/>
    <property type="match status" value="3"/>
</dbReference>
<dbReference type="NCBIfam" id="TIGR01733">
    <property type="entry name" value="AA-adenyl-dom"/>
    <property type="match status" value="3"/>
</dbReference>
<dbReference type="PROSITE" id="PS00012">
    <property type="entry name" value="PHOSPHOPANTETHEINE"/>
    <property type="match status" value="3"/>
</dbReference>
<evidence type="ECO:0000313" key="7">
    <source>
        <dbReference type="EMBL" id="GFJ77854.1"/>
    </source>
</evidence>
<name>A0A6V8K2C2_9ACTN</name>
<comment type="cofactor">
    <cofactor evidence="1">
        <name>pantetheine 4'-phosphate</name>
        <dbReference type="ChEBI" id="CHEBI:47942"/>
    </cofactor>
</comment>
<dbReference type="InterPro" id="IPR020845">
    <property type="entry name" value="AMP-binding_CS"/>
</dbReference>
<dbReference type="PANTHER" id="PTHR45527:SF1">
    <property type="entry name" value="FATTY ACID SYNTHASE"/>
    <property type="match status" value="1"/>
</dbReference>
<dbReference type="Pfam" id="PF00501">
    <property type="entry name" value="AMP-binding"/>
    <property type="match status" value="3"/>
</dbReference>
<dbReference type="InterPro" id="IPR045851">
    <property type="entry name" value="AMP-bd_C_sf"/>
</dbReference>
<dbReference type="SUPFAM" id="SSF53474">
    <property type="entry name" value="alpha/beta-Hydrolases"/>
    <property type="match status" value="1"/>
</dbReference>
<dbReference type="PROSITE" id="PS50075">
    <property type="entry name" value="CARRIER"/>
    <property type="match status" value="3"/>
</dbReference>
<feature type="domain" description="Carrier" evidence="6">
    <location>
        <begin position="2854"/>
        <end position="2928"/>
    </location>
</feature>
<dbReference type="InterPro" id="IPR025110">
    <property type="entry name" value="AMP-bd_C"/>
</dbReference>
<dbReference type="Gene3D" id="3.40.50.1820">
    <property type="entry name" value="alpha/beta hydrolase"/>
    <property type="match status" value="1"/>
</dbReference>
<dbReference type="GO" id="GO:0008610">
    <property type="term" value="P:lipid biosynthetic process"/>
    <property type="evidence" value="ECO:0007669"/>
    <property type="project" value="UniProtKB-ARBA"/>
</dbReference>
<dbReference type="InterPro" id="IPR010071">
    <property type="entry name" value="AA_adenyl_dom"/>
</dbReference>
<dbReference type="NCBIfam" id="NF003417">
    <property type="entry name" value="PRK04813.1"/>
    <property type="match status" value="3"/>
</dbReference>
<dbReference type="FunFam" id="2.30.38.10:FF:000001">
    <property type="entry name" value="Non-ribosomal peptide synthetase PvdI"/>
    <property type="match status" value="3"/>
</dbReference>
<comment type="similarity">
    <text evidence="2">Belongs to the ATP-dependent AMP-binding enzyme family.</text>
</comment>
<dbReference type="FunFam" id="1.10.1200.10:FF:000016">
    <property type="entry name" value="Non-ribosomal peptide synthase"/>
    <property type="match status" value="2"/>
</dbReference>
<dbReference type="SMART" id="SM00824">
    <property type="entry name" value="PKS_TE"/>
    <property type="match status" value="1"/>
</dbReference>
<dbReference type="PANTHER" id="PTHR45527">
    <property type="entry name" value="NONRIBOSOMAL PEPTIDE SYNTHETASE"/>
    <property type="match status" value="1"/>
</dbReference>
<organism evidence="7 8">
    <name type="scientific">Phytohabitans houttuyneae</name>
    <dbReference type="NCBI Taxonomy" id="1076126"/>
    <lineage>
        <taxon>Bacteria</taxon>
        <taxon>Bacillati</taxon>
        <taxon>Actinomycetota</taxon>
        <taxon>Actinomycetes</taxon>
        <taxon>Micromonosporales</taxon>
        <taxon>Micromonosporaceae</taxon>
    </lineage>
</organism>
<dbReference type="InterPro" id="IPR006162">
    <property type="entry name" value="Ppantetheine_attach_site"/>
</dbReference>
<dbReference type="CDD" id="cd19540">
    <property type="entry name" value="LCL_NRPS-like"/>
    <property type="match status" value="2"/>
</dbReference>
<dbReference type="Pfam" id="PF00975">
    <property type="entry name" value="Thioesterase"/>
    <property type="match status" value="1"/>
</dbReference>
<keyword evidence="3" id="KW-0596">Phosphopantetheine</keyword>
<dbReference type="InterPro" id="IPR020806">
    <property type="entry name" value="PKS_PP-bd"/>
</dbReference>
<dbReference type="Proteomes" id="UP000482800">
    <property type="component" value="Unassembled WGS sequence"/>
</dbReference>
<dbReference type="FunFam" id="3.40.50.12780:FF:000012">
    <property type="entry name" value="Non-ribosomal peptide synthetase"/>
    <property type="match status" value="1"/>
</dbReference>
<sequence length="3187" mass="338876">MLLSRLGAGTDIPIGSPIAGRTDEALDNLVGFFLNTLVIRTDLSGDPEFRQVLRRVREASLGAFAHADVPFERLVEELAPARSLARHPLVQVVLTMQNAGEAAVELAEVRTGGGGAALESEAVAPAKFDVWVSVHESFDPEGVPSGLHGVVTLAADLFEAPVAERFAGWFGRVLDVVTTSVDTRVHAIDVLGEVERANVLTGWNDTVVAVPDESVTALFERRVAACPDAVAVVADGTELTYRELDAAANRLGHYLRQQGVGAESVVGLSMPRGVEMITAILAVWKAGAAYLPVDATLPVDRIAFMLSDSKATMLLGTEDVIGDLPAGRVRLVAIDSPLVEMMINASPDTPVGVMPNAGNLAYVIYTSGSTGTPKGVAVTHGSLTNYVSSVSDRLEWTGEASRYALLQAQVTDLGNTVVFISLATGGQLHILDEDAVVDPAAVASYLSDQRIDFVKAVPSHLAALSAGAGMEGVLPARSLVLGGEAAQVGWLRELVAAADGRKVFNHYGPTETTIGVATTQLTVEALDGAVAPIGSPIGNTRLYVLDDNLAPVPVGVPGELYVAGAGVARGYVRQAGLTGSRFVACPFGSGERMYRTGDRAKWTGDGNVVFLGRADEQVKVRGYRIEPGEIESVLRTQPGVVQAAVIAREDTAGDRRLVAYVVPEDVEEPGFTDADVKAFVGQRLPEYMGPAAVVILPQLPLTANGKLDRKALPAPDYAPTAGSGRRAGTLQEELLCAAFAQVLDLDSVGVDDSFFDLGGHSLLAVRLTSRIRAVLGVEIEIRTLFETPTPAGLAALLTASDTDQARPALRAGERPELVPLSFAQRRLWFLAQLEGPSATYNIPILVRLSGAMNTTALDAALRDVIGRHESLRTVFPSREGEPYQRILELDELDWQLQVERVEPADLDAAVARASEHAFDLSVEVPVRGWLFALGPDDHLLMLVVHHIASDGWSMGPLRRDVSEAYAARRNGAAPVWEPLPVQYADYALWQRDLLGDETDAESLLSKQVGFWRQALAGAPEELALPLDRPRPPVATHRGYIAPMDVPAGVHERLAELARAEGVTPFMVMQAAIAVLLSRLGAGDDISIGSAIAGRTDEALDDLVGFFVNTLVIRTDLSGDPEFRQVLARVREASLGAFAHQDVPFERLVEELAPVRSLSRHPLFQVGLTLQNVERRVVDATASESFVDGGVTAAKFDVDFAIGEVFDEQGRPAGLRGSVVVAADLFEPATAQRFAGWLARLLDIVSAAPEARLHTVQVLEPAERERLLFGWNETASPVPAGTVLELFAGRVAAAPDAVAVVGDGGVELTYGQLDGRANQLAHRLVESGVTSESVVAVALDHSVDLVVAVLAVWKAGAAYLPVDLSLPADRVAFMLADSSARLLLTDGDVPADDVPVLRLDDQRIAAQPSTAPAVMLDPAGLAYVIYTSGSTGTPKGVAVPHRGAINLAVAQIAHFQVDSTSRVLQFASVGFDAAVSELLMALCSGAVLVMVPAERLRSELATVLTQFAVSHVTLPPAVLGVLADDDLASVTSLVSAGEALDQALVDRWAQGRRFVNAYGPTEVSVCASMSRPLNVGDAPLIGAPIANGRLYVLDDALSPVPVGVPGELYVAGAGVARGYVGRAGLSGQRFVACPFGAAGERMYRTGDRVKWTPDGQLVFLGRADEQVKVRGFRIEPGEIEAVLLTHPGVAQAAVIAREDVPGDKRLVAYVVGSGVDEQELKGFVGQRLPEYMVPAAIVALAELPLTVNGKLDRKALPAPEYTAGAGRGPATVREELLCAAFAQVLGIDTVGVDDSFFALGGHSLLAVRLVSRIRAVLDVELPLRVLFETPTVAGLAARLTEAETGRVRPVLRAGQRPERVPLSFAQRRLWFLAQLQGPSPTYNIPTVLRLGGEVDPAALDAALRDVIARHEPLRTVFPSVDGEPYQHVLEPADLDWRLDVIRVGAGELPGVIAQASEYAFDLSTDVPIRASLLQPEVDQPGAEPQRVLVLVVHHIAGDGWSMGPLSRDLSTAYAARVGGEAPQWEPLPVQYADYTLWQRELLGDENDPDSLLAQQIGYWRETLADLPEELALPHDRPRPQVASHRGHTVHWQISAQAHERLVEMARAEGVTPYMTLQASLAVLLSRLGAGTDIPIGSPIAGRTDEALDDLVGFFLNTLVIRTDLAGDPEFRQVLARVREATLGAFAHADVPFERLVEELAPARSLARHPLVQVVLTMQNAGQATVDLPGLRPGSSTPAADTGVDSAVDTAAKFDVYVSAGEEFDAEGRPAGIQGVVTLAADLFDAVVAERFAGWLVRVLDVVTASAEVRVRAIDVLGEVERANVLTGWNDTVVAVPDESVTALFEQRVAASPDSVAVVADGTELTYRELDAAANRLGHYLRQQGVGAESVVGLSMPRGVEMITAILAVWKAGAAYLPVDATLPVDRIAYMLSDSKATMLLGTEDVIGDLPAGRVRLVAIDSPLVEMMINASPDTPVGVSTDPSNLAYVIYTSGSTGTPKGVAVTQGSLTNYVSSVSDRLEWTGQDARYALLQAQVTDLGNTVVFISLATGGQLHILDEDAVIDPAAVADYLAEHQIDFVKAVPSHLTALSAGAGMAGVLPRQSLVLGGEAAQVGWLRELVAAADGRKVFNHYGPTETTIGVATTQLTVEALDGAVAPIGSPIGNTRLYVLDDSLAPVPVGVPGELYVAGAGVARGYVRQAGLTGSRFVACPFGSGERMYRTGDRAKWTGDGNVVFLGRADEQVKVRGYRIEPGEIESVLRTQPGVVQAAVIAREDTAGDKRLVAYVVAEDVEEPGFTDADVKAFVGQRLPEYMVPAAVVILPQLPLTANGKLDRKALPAPDYAGAADVVAGERRGPATALEQVISEAFAEVLGVSSVKLDDDFFQLGGHSLLAVTLVVRLQERGVSLSVRNIFASPTVSGLIAQMSLSSVHESMGVVLPIRAQGSQPAFFCIHPAGGLSWCYMPLARFVPDDIPLYGLQATGLDGDGTMAASVQEMAIAYAEKIREIQPEGPYHLLGWSFGGVPAHEVAVQLQALGGEVGALVIMDTYPSDRPKEGERPELEPVEEVEDRPLRGGDEDLRNMMLRLREDLGDMFGGASDEELLRLAKVYRNNQTLRMEHEPSVFTGDVLLLAAGVDRKEKVAGGHLWEPYVTGSVTEVSLPCKHSDMVLPEMLGQVWSEISAWLDAKK</sequence>
<accession>A0A6V8K2C2</accession>
<dbReference type="InterPro" id="IPR000873">
    <property type="entry name" value="AMP-dep_synth/lig_dom"/>
</dbReference>
<dbReference type="SUPFAM" id="SSF52777">
    <property type="entry name" value="CoA-dependent acyltransferases"/>
    <property type="match status" value="5"/>
</dbReference>
<dbReference type="GO" id="GO:0043041">
    <property type="term" value="P:amino acid activation for nonribosomal peptide biosynthetic process"/>
    <property type="evidence" value="ECO:0007669"/>
    <property type="project" value="TreeGrafter"/>
</dbReference>
<feature type="compositionally biased region" description="Basic and acidic residues" evidence="5">
    <location>
        <begin position="3048"/>
        <end position="3060"/>
    </location>
</feature>
<keyword evidence="4" id="KW-0597">Phosphoprotein</keyword>
<dbReference type="FunFam" id="3.30.559.10:FF:000012">
    <property type="entry name" value="Non-ribosomal peptide synthetase"/>
    <property type="match status" value="1"/>
</dbReference>
<dbReference type="GO" id="GO:0031177">
    <property type="term" value="F:phosphopantetheine binding"/>
    <property type="evidence" value="ECO:0007669"/>
    <property type="project" value="InterPro"/>
</dbReference>
<dbReference type="GO" id="GO:0005829">
    <property type="term" value="C:cytosol"/>
    <property type="evidence" value="ECO:0007669"/>
    <property type="project" value="TreeGrafter"/>
</dbReference>
<dbReference type="Pfam" id="PF13193">
    <property type="entry name" value="AMP-binding_C"/>
    <property type="match status" value="3"/>
</dbReference>
<dbReference type="Gene3D" id="3.30.559.10">
    <property type="entry name" value="Chloramphenicol acetyltransferase-like domain"/>
    <property type="match status" value="2"/>
</dbReference>
<feature type="domain" description="Carrier" evidence="6">
    <location>
        <begin position="726"/>
        <end position="801"/>
    </location>
</feature>
<dbReference type="EMBL" id="BLPF01000001">
    <property type="protein sequence ID" value="GFJ77854.1"/>
    <property type="molecule type" value="Genomic_DNA"/>
</dbReference>
<dbReference type="InterPro" id="IPR020802">
    <property type="entry name" value="TesA-like"/>
</dbReference>
<evidence type="ECO:0000256" key="4">
    <source>
        <dbReference type="ARBA" id="ARBA00022553"/>
    </source>
</evidence>
<dbReference type="Gene3D" id="3.40.50.980">
    <property type="match status" value="6"/>
</dbReference>
<dbReference type="FunFam" id="3.40.50.980:FF:000001">
    <property type="entry name" value="Non-ribosomal peptide synthetase"/>
    <property type="match status" value="3"/>
</dbReference>
<comment type="caution">
    <text evidence="7">The sequence shown here is derived from an EMBL/GenBank/DDBJ whole genome shotgun (WGS) entry which is preliminary data.</text>
</comment>
<dbReference type="Pfam" id="PF00550">
    <property type="entry name" value="PP-binding"/>
    <property type="match status" value="3"/>
</dbReference>
<gene>
    <name evidence="7" type="ORF">Phou_020340</name>
</gene>
<dbReference type="Gene3D" id="3.30.559.30">
    <property type="entry name" value="Nonribosomal peptide synthetase, condensation domain"/>
    <property type="match status" value="3"/>
</dbReference>
<dbReference type="FunFam" id="1.10.1200.10:FF:000005">
    <property type="entry name" value="Nonribosomal peptide synthetase 1"/>
    <property type="match status" value="1"/>
</dbReference>
<dbReference type="InterPro" id="IPR009081">
    <property type="entry name" value="PP-bd_ACP"/>
</dbReference>